<gene>
    <name evidence="2" type="ORF">PG993_014242</name>
</gene>
<proteinExistence type="predicted"/>
<accession>A0ABR1RP77</accession>
<feature type="region of interest" description="Disordered" evidence="1">
    <location>
        <begin position="176"/>
        <end position="195"/>
    </location>
</feature>
<sequence length="241" mass="28385">MLLIDCSAAFTATGQLEDHIREEQARDFQDRQLYQRLIQRLEQSLSHSKADCANRTSDNNDKAVPDKIVGTEKPITIPPASRFIKHRDRDGYHCPLEECDVKPVDKLAILRDHYATHIEHVRPCPICHPFKSRTLIEWIRHVKRHDKLESEVDKIFIREKCVELYKRVDEELFRAHPKPQASRTERSKKRTREAAEIVSYQPRLQQPKRIRRALINEHDEQATQEVVFSPHKSIMRTSNCR</sequence>
<dbReference type="Proteomes" id="UP001444661">
    <property type="component" value="Unassembled WGS sequence"/>
</dbReference>
<reference evidence="2 3" key="1">
    <citation type="submission" date="2023-01" db="EMBL/GenBank/DDBJ databases">
        <title>Analysis of 21 Apiospora genomes using comparative genomics revels a genus with tremendous synthesis potential of carbohydrate active enzymes and secondary metabolites.</title>
        <authorList>
            <person name="Sorensen T."/>
        </authorList>
    </citation>
    <scope>NUCLEOTIDE SEQUENCE [LARGE SCALE GENOMIC DNA]</scope>
    <source>
        <strain evidence="2 3">CBS 33761</strain>
    </source>
</reference>
<name>A0ABR1RP77_9PEZI</name>
<evidence type="ECO:0000313" key="2">
    <source>
        <dbReference type="EMBL" id="KAK8016053.1"/>
    </source>
</evidence>
<keyword evidence="3" id="KW-1185">Reference proteome</keyword>
<evidence type="ECO:0000256" key="1">
    <source>
        <dbReference type="SAM" id="MobiDB-lite"/>
    </source>
</evidence>
<protein>
    <recommendedName>
        <fullName evidence="4">C2H2-type domain-containing protein</fullName>
    </recommendedName>
</protein>
<organism evidence="2 3">
    <name type="scientific">Apiospora rasikravindrae</name>
    <dbReference type="NCBI Taxonomy" id="990691"/>
    <lineage>
        <taxon>Eukaryota</taxon>
        <taxon>Fungi</taxon>
        <taxon>Dikarya</taxon>
        <taxon>Ascomycota</taxon>
        <taxon>Pezizomycotina</taxon>
        <taxon>Sordariomycetes</taxon>
        <taxon>Xylariomycetidae</taxon>
        <taxon>Amphisphaeriales</taxon>
        <taxon>Apiosporaceae</taxon>
        <taxon>Apiospora</taxon>
    </lineage>
</organism>
<comment type="caution">
    <text evidence="2">The sequence shown here is derived from an EMBL/GenBank/DDBJ whole genome shotgun (WGS) entry which is preliminary data.</text>
</comment>
<evidence type="ECO:0000313" key="3">
    <source>
        <dbReference type="Proteomes" id="UP001444661"/>
    </source>
</evidence>
<dbReference type="EMBL" id="JAQQWK010000014">
    <property type="protein sequence ID" value="KAK8016053.1"/>
    <property type="molecule type" value="Genomic_DNA"/>
</dbReference>
<evidence type="ECO:0008006" key="4">
    <source>
        <dbReference type="Google" id="ProtNLM"/>
    </source>
</evidence>